<evidence type="ECO:0000256" key="2">
    <source>
        <dbReference type="SAM" id="MobiDB-lite"/>
    </source>
</evidence>
<evidence type="ECO:0000313" key="5">
    <source>
        <dbReference type="Proteomes" id="UP000094065"/>
    </source>
</evidence>
<feature type="compositionally biased region" description="Polar residues" evidence="2">
    <location>
        <begin position="65"/>
        <end position="74"/>
    </location>
</feature>
<dbReference type="RefSeq" id="XP_018992022.1">
    <property type="nucleotide sequence ID" value="XM_019139531.1"/>
</dbReference>
<name>A0A1E3HJX9_9TREE</name>
<dbReference type="Pfam" id="PF15456">
    <property type="entry name" value="Uds1"/>
    <property type="match status" value="1"/>
</dbReference>
<dbReference type="STRING" id="1295533.A0A1E3HJX9"/>
<feature type="domain" description="Up-regulated during septation protein 1" evidence="3">
    <location>
        <begin position="271"/>
        <end position="382"/>
    </location>
</feature>
<feature type="compositionally biased region" description="Polar residues" evidence="2">
    <location>
        <begin position="137"/>
        <end position="156"/>
    </location>
</feature>
<proteinExistence type="predicted"/>
<sequence>MPIPVMAQTAPSPQGGKLTKAAFFRARSPPIVSPTSATSANSRGSRNDPQEQLDDSMYARLHMPSSGNSAQSRSVEGAMGYGEDRDRFDGGYSGGNGLGAPQRESIYNTPATDGHGPTLDRRISHPNNPRYEPEAQAPSSYQAPSIGGATSQSSHYPTERTHQPYSHTRQSSRSKSLHSRTGSTSSRRQLPLVTPALSQVPGPSVLSPRDSDSGYGESMETSESQPRGDYHSRGGYGTNMGDNEGELGTSRSTRENGNTSLTEGSDEMLLSLLAGQAVMDCQKMGIAGWEDVEGWKKELSLLSSRVDSVQARHQREIKILTAARALQKLNNSNKRMSRQTLESLEQSEKKVAAVEKDLLTLRDREASVRRQVLEHFGGVMSWEVKRLERINAEVMSRFEGMQARLDGVEEKEAELVRDVQEGRMKVEELEAIVSELQRREQAFDDEARQLGDQIARAQQDQSNWQRERSQIDQERQAWMEEKEIWERQAANFDAERRRWAEEKEALFGDREKIMQQSGQSSERDRQIKSHVQTTLAALLGRRAGQVDEEEIVPAFEQLKTLLSEREREIMSLREEVREVNMGLEQEVRRAGEDRDAWKAKVAKGEAMKQEEVASLERSLRQQQDQITDLTLRNESLSSSLAAAQSTLSVVPSPSTAQGNEQRSQALSAELEEIAKQFASIWPLLPSRAEREKADLIDPRTGQSNKALASPSNSISFEALQALYAPGRPTSTSLTSIPEALSRIKGMVEDGKLLVDRVVRMGKERETLKTNAAKAKKLVEDSTRSLQTYQQQVTILEDRLAKSSQSESHFLDELNSLQSLVDANQQAKRTLEQKLAQQMETCNRLSEANDTLSARALELAQVAEDEKRALQQKLQGELEETKRKLNRVEEDADEDRAKSTGQNIQLLDELNSLQAEVGSLRTQLRNRK</sequence>
<reference evidence="4 5" key="1">
    <citation type="submission" date="2016-06" db="EMBL/GenBank/DDBJ databases">
        <title>Evolution of pathogenesis and genome organization in the Tremellales.</title>
        <authorList>
            <person name="Cuomo C."/>
            <person name="Litvintseva A."/>
            <person name="Heitman J."/>
            <person name="Chen Y."/>
            <person name="Sun S."/>
            <person name="Springer D."/>
            <person name="Dromer F."/>
            <person name="Young S."/>
            <person name="Zeng Q."/>
            <person name="Chapman S."/>
            <person name="Gujja S."/>
            <person name="Saif S."/>
            <person name="Birren B."/>
        </authorList>
    </citation>
    <scope>NUCLEOTIDE SEQUENCE [LARGE SCALE GENOMIC DNA]</scope>
    <source>
        <strain evidence="4 5">CBS 6039</strain>
    </source>
</reference>
<evidence type="ECO:0000313" key="4">
    <source>
        <dbReference type="EMBL" id="ODN76648.1"/>
    </source>
</evidence>
<protein>
    <recommendedName>
        <fullName evidence="3">Up-regulated during septation protein 1 domain-containing protein</fullName>
    </recommendedName>
</protein>
<dbReference type="GeneID" id="30156601"/>
<dbReference type="Proteomes" id="UP000094065">
    <property type="component" value="Unassembled WGS sequence"/>
</dbReference>
<comment type="caution">
    <text evidence="4">The sequence shown here is derived from an EMBL/GenBank/DDBJ whole genome shotgun (WGS) entry which is preliminary data.</text>
</comment>
<feature type="compositionally biased region" description="Polar residues" evidence="2">
    <location>
        <begin position="33"/>
        <end position="44"/>
    </location>
</feature>
<evidence type="ECO:0000256" key="1">
    <source>
        <dbReference type="SAM" id="Coils"/>
    </source>
</evidence>
<evidence type="ECO:0000259" key="3">
    <source>
        <dbReference type="Pfam" id="PF15456"/>
    </source>
</evidence>
<feature type="coiled-coil region" evidence="1">
    <location>
        <begin position="419"/>
        <end position="488"/>
    </location>
</feature>
<accession>A0A1E3HJX9</accession>
<dbReference type="AlphaFoldDB" id="A0A1E3HJX9"/>
<organism evidence="4 5">
    <name type="scientific">Cryptococcus amylolentus CBS 6039</name>
    <dbReference type="NCBI Taxonomy" id="1295533"/>
    <lineage>
        <taxon>Eukaryota</taxon>
        <taxon>Fungi</taxon>
        <taxon>Dikarya</taxon>
        <taxon>Basidiomycota</taxon>
        <taxon>Agaricomycotina</taxon>
        <taxon>Tremellomycetes</taxon>
        <taxon>Tremellales</taxon>
        <taxon>Cryptococcaceae</taxon>
        <taxon>Cryptococcus</taxon>
    </lineage>
</organism>
<dbReference type="OrthoDB" id="5569911at2759"/>
<keyword evidence="1" id="KW-0175">Coiled coil</keyword>
<feature type="region of interest" description="Disordered" evidence="2">
    <location>
        <begin position="25"/>
        <end position="262"/>
    </location>
</feature>
<feature type="coiled-coil region" evidence="1">
    <location>
        <begin position="771"/>
        <end position="922"/>
    </location>
</feature>
<feature type="coiled-coil region" evidence="1">
    <location>
        <begin position="555"/>
        <end position="676"/>
    </location>
</feature>
<gene>
    <name evidence="4" type="ORF">L202_05292</name>
</gene>
<feature type="compositionally biased region" description="Polar residues" evidence="2">
    <location>
        <begin position="179"/>
        <end position="188"/>
    </location>
</feature>
<dbReference type="InterPro" id="IPR029191">
    <property type="entry name" value="Uds1"/>
</dbReference>
<keyword evidence="5" id="KW-1185">Reference proteome</keyword>
<dbReference type="EMBL" id="AWGJ01000008">
    <property type="protein sequence ID" value="ODN76648.1"/>
    <property type="molecule type" value="Genomic_DNA"/>
</dbReference>
<feature type="compositionally biased region" description="Polar residues" evidence="2">
    <location>
        <begin position="249"/>
        <end position="262"/>
    </location>
</feature>